<dbReference type="OrthoDB" id="759788at2759"/>
<keyword evidence="1" id="KW-1133">Transmembrane helix</keyword>
<evidence type="ECO:0000313" key="2">
    <source>
        <dbReference type="EMBL" id="KAJ4826924.1"/>
    </source>
</evidence>
<sequence>MYRSSTTTSRSSDDFLVNLSPAPIASPLKATYSDELPVYDSVVSDSTKKEIALHNKTLGEKAVHLIPVVLILCALILWLSSHPAGRE</sequence>
<evidence type="ECO:0000313" key="3">
    <source>
        <dbReference type="Proteomes" id="UP001141552"/>
    </source>
</evidence>
<proteinExistence type="predicted"/>
<dbReference type="EMBL" id="JAKUCV010006545">
    <property type="protein sequence ID" value="KAJ4826924.1"/>
    <property type="molecule type" value="Genomic_DNA"/>
</dbReference>
<feature type="transmembrane region" description="Helical" evidence="1">
    <location>
        <begin position="62"/>
        <end position="81"/>
    </location>
</feature>
<name>A0A9Q0F8I6_9ROSI</name>
<gene>
    <name evidence="2" type="ORF">Tsubulata_025538</name>
</gene>
<accession>A0A9Q0F8I6</accession>
<keyword evidence="1" id="KW-0812">Transmembrane</keyword>
<evidence type="ECO:0000256" key="1">
    <source>
        <dbReference type="SAM" id="Phobius"/>
    </source>
</evidence>
<comment type="caution">
    <text evidence="2">The sequence shown here is derived from an EMBL/GenBank/DDBJ whole genome shotgun (WGS) entry which is preliminary data.</text>
</comment>
<dbReference type="AlphaFoldDB" id="A0A9Q0F8I6"/>
<organism evidence="2 3">
    <name type="scientific">Turnera subulata</name>
    <dbReference type="NCBI Taxonomy" id="218843"/>
    <lineage>
        <taxon>Eukaryota</taxon>
        <taxon>Viridiplantae</taxon>
        <taxon>Streptophyta</taxon>
        <taxon>Embryophyta</taxon>
        <taxon>Tracheophyta</taxon>
        <taxon>Spermatophyta</taxon>
        <taxon>Magnoliopsida</taxon>
        <taxon>eudicotyledons</taxon>
        <taxon>Gunneridae</taxon>
        <taxon>Pentapetalae</taxon>
        <taxon>rosids</taxon>
        <taxon>fabids</taxon>
        <taxon>Malpighiales</taxon>
        <taxon>Passifloraceae</taxon>
        <taxon>Turnera</taxon>
    </lineage>
</organism>
<keyword evidence="1" id="KW-0472">Membrane</keyword>
<dbReference type="PANTHER" id="PTHR34189:SF10">
    <property type="entry name" value="TRANSMEMBRANE PROTEIN"/>
    <property type="match status" value="1"/>
</dbReference>
<reference evidence="2" key="2">
    <citation type="journal article" date="2023" name="Plants (Basel)">
        <title>Annotation of the Turnera subulata (Passifloraceae) Draft Genome Reveals the S-Locus Evolved after the Divergence of Turneroideae from Passifloroideae in a Stepwise Manner.</title>
        <authorList>
            <person name="Henning P.M."/>
            <person name="Roalson E.H."/>
            <person name="Mir W."/>
            <person name="McCubbin A.G."/>
            <person name="Shore J.S."/>
        </authorList>
    </citation>
    <scope>NUCLEOTIDE SEQUENCE</scope>
    <source>
        <strain evidence="2">F60SS</strain>
    </source>
</reference>
<keyword evidence="3" id="KW-1185">Reference proteome</keyword>
<reference evidence="2" key="1">
    <citation type="submission" date="2022-02" db="EMBL/GenBank/DDBJ databases">
        <authorList>
            <person name="Henning P.M."/>
            <person name="McCubbin A.G."/>
            <person name="Shore J.S."/>
        </authorList>
    </citation>
    <scope>NUCLEOTIDE SEQUENCE</scope>
    <source>
        <strain evidence="2">F60SS</strain>
        <tissue evidence="2">Leaves</tissue>
    </source>
</reference>
<dbReference type="PANTHER" id="PTHR34189">
    <property type="entry name" value="TRANSMEMBRANE PROTEIN"/>
    <property type="match status" value="1"/>
</dbReference>
<dbReference type="Proteomes" id="UP001141552">
    <property type="component" value="Unassembled WGS sequence"/>
</dbReference>
<protein>
    <submittedName>
        <fullName evidence="2">Uncharacterized protein</fullName>
    </submittedName>
</protein>